<dbReference type="GO" id="GO:0008270">
    <property type="term" value="F:zinc ion binding"/>
    <property type="evidence" value="ECO:0007669"/>
    <property type="project" value="UniProtKB-KW"/>
</dbReference>
<dbReference type="InterPro" id="IPR012337">
    <property type="entry name" value="RNaseH-like_sf"/>
</dbReference>
<feature type="domain" description="DUF659" evidence="7">
    <location>
        <begin position="175"/>
        <end position="294"/>
    </location>
</feature>
<keyword evidence="2" id="KW-0479">Metal-binding</keyword>
<feature type="region of interest" description="Disordered" evidence="6">
    <location>
        <begin position="54"/>
        <end position="77"/>
    </location>
</feature>
<keyword evidence="3" id="KW-0863">Zinc-finger</keyword>
<dbReference type="PANTHER" id="PTHR46481:SF10">
    <property type="entry name" value="ZINC FINGER BED DOMAIN-CONTAINING PROTEIN 39"/>
    <property type="match status" value="1"/>
</dbReference>
<accession>R7SSA9</accession>
<protein>
    <recommendedName>
        <fullName evidence="7">DUF659 domain-containing protein</fullName>
    </recommendedName>
</protein>
<evidence type="ECO:0000256" key="1">
    <source>
        <dbReference type="ARBA" id="ARBA00004123"/>
    </source>
</evidence>
<dbReference type="InterPro" id="IPR052035">
    <property type="entry name" value="ZnF_BED_domain_contain"/>
</dbReference>
<gene>
    <name evidence="8" type="ORF">DICSQDRAFT_66582</name>
</gene>
<dbReference type="Pfam" id="PF04937">
    <property type="entry name" value="DUF659"/>
    <property type="match status" value="1"/>
</dbReference>
<evidence type="ECO:0000313" key="9">
    <source>
        <dbReference type="Proteomes" id="UP000053319"/>
    </source>
</evidence>
<dbReference type="InterPro" id="IPR007021">
    <property type="entry name" value="DUF659"/>
</dbReference>
<proteinExistence type="predicted"/>
<dbReference type="PANTHER" id="PTHR46481">
    <property type="entry name" value="ZINC FINGER BED DOMAIN-CONTAINING PROTEIN 4"/>
    <property type="match status" value="1"/>
</dbReference>
<dbReference type="HOGENOM" id="CLU_008059_2_0_1"/>
<evidence type="ECO:0000256" key="5">
    <source>
        <dbReference type="ARBA" id="ARBA00023242"/>
    </source>
</evidence>
<dbReference type="KEGG" id="dsq:DICSQDRAFT_66582"/>
<dbReference type="OMA" id="HITTPDR"/>
<dbReference type="RefSeq" id="XP_007368637.1">
    <property type="nucleotide sequence ID" value="XM_007368575.1"/>
</dbReference>
<evidence type="ECO:0000313" key="8">
    <source>
        <dbReference type="EMBL" id="EJF58610.1"/>
    </source>
</evidence>
<evidence type="ECO:0000259" key="7">
    <source>
        <dbReference type="Pfam" id="PF04937"/>
    </source>
</evidence>
<keyword evidence="5" id="KW-0539">Nucleus</keyword>
<comment type="subcellular location">
    <subcellularLocation>
        <location evidence="1">Nucleus</location>
    </subcellularLocation>
</comment>
<organism evidence="8 9">
    <name type="scientific">Dichomitus squalens (strain LYAD-421)</name>
    <name type="common">Western red white-rot fungus</name>
    <dbReference type="NCBI Taxonomy" id="732165"/>
    <lineage>
        <taxon>Eukaryota</taxon>
        <taxon>Fungi</taxon>
        <taxon>Dikarya</taxon>
        <taxon>Basidiomycota</taxon>
        <taxon>Agaricomycotina</taxon>
        <taxon>Agaricomycetes</taxon>
        <taxon>Polyporales</taxon>
        <taxon>Polyporaceae</taxon>
        <taxon>Dichomitus</taxon>
    </lineage>
</organism>
<dbReference type="OrthoDB" id="2801221at2759"/>
<sequence length="655" mass="74101">GHFYRCVGEGCDWFKAGHPQSKRLLRHSTRCRKLGSELRAKAIKWSASESLGAKVGKRKSKSDPHPAGTEQVSETPSASEIQALHTLATISHNSTVALGREELRQRIDFRIMKLVCIRNIVPSVVDSKEWKDMWHDGNAKYQPTSSSTFINSHIPAEAAQIRTLQVELLKKLINLTLTYDGGTINRPQSVYTIHITTPDRRVYFIDGDECSKERHTAEYLEKLIFEMMSEIGIERFSGICSDNTGNTRKARELLAKSIPGLINMLDCCHHLHNTSKDITNLSDFKTMISNLRKIVKYFRKSPLAAALLTDARMEEGIARGLQSVGRTRFATFYWSAESLKLSLPVMRQLVSSGKISLKNATFDTALLQGGNMASMSFERDLFMYTTILTPIARSLKALESTDATAADVFVFWLGIVSTLDDLFQRPEFETGISQSLIKKVTTIVNTRYKEIIDSTPTDVYFTAFFLHPKHSRSDILRKPVNPLANVIIIPSARARGKQKATGDKGDDSENAPIPRAYRRAKEYLKRQLQEEIVRNAHPLIKKLGEARAAEELRAQLMAYAHGQYPFDTPLEETESESGRPVLEWWQNLESHAHARVLAMLAIKLYSIAINSMADERTASNFTWFNSSLRNRQQVGTLVDMIQVRQWYLAKVQLQY</sequence>
<name>R7SSA9_DICSQ</name>
<evidence type="ECO:0000256" key="2">
    <source>
        <dbReference type="ARBA" id="ARBA00022723"/>
    </source>
</evidence>
<dbReference type="GeneID" id="18843461"/>
<dbReference type="SUPFAM" id="SSF53098">
    <property type="entry name" value="Ribonuclease H-like"/>
    <property type="match status" value="1"/>
</dbReference>
<dbReference type="EMBL" id="JH719433">
    <property type="protein sequence ID" value="EJF58610.1"/>
    <property type="molecule type" value="Genomic_DNA"/>
</dbReference>
<dbReference type="AlphaFoldDB" id="R7SSA9"/>
<evidence type="ECO:0000256" key="6">
    <source>
        <dbReference type="SAM" id="MobiDB-lite"/>
    </source>
</evidence>
<keyword evidence="4" id="KW-0862">Zinc</keyword>
<dbReference type="Proteomes" id="UP000053319">
    <property type="component" value="Unassembled WGS sequence"/>
</dbReference>
<evidence type="ECO:0000256" key="4">
    <source>
        <dbReference type="ARBA" id="ARBA00022833"/>
    </source>
</evidence>
<feature type="non-terminal residue" evidence="8">
    <location>
        <position position="655"/>
    </location>
</feature>
<dbReference type="GO" id="GO:0005634">
    <property type="term" value="C:nucleus"/>
    <property type="evidence" value="ECO:0007669"/>
    <property type="project" value="UniProtKB-SubCell"/>
</dbReference>
<reference evidence="8 9" key="1">
    <citation type="journal article" date="2012" name="Science">
        <title>The Paleozoic origin of enzymatic lignin decomposition reconstructed from 31 fungal genomes.</title>
        <authorList>
            <person name="Floudas D."/>
            <person name="Binder M."/>
            <person name="Riley R."/>
            <person name="Barry K."/>
            <person name="Blanchette R.A."/>
            <person name="Henrissat B."/>
            <person name="Martinez A.T."/>
            <person name="Otillar R."/>
            <person name="Spatafora J.W."/>
            <person name="Yadav J.S."/>
            <person name="Aerts A."/>
            <person name="Benoit I."/>
            <person name="Boyd A."/>
            <person name="Carlson A."/>
            <person name="Copeland A."/>
            <person name="Coutinho P.M."/>
            <person name="de Vries R.P."/>
            <person name="Ferreira P."/>
            <person name="Findley K."/>
            <person name="Foster B."/>
            <person name="Gaskell J."/>
            <person name="Glotzer D."/>
            <person name="Gorecki P."/>
            <person name="Heitman J."/>
            <person name="Hesse C."/>
            <person name="Hori C."/>
            <person name="Igarashi K."/>
            <person name="Jurgens J.A."/>
            <person name="Kallen N."/>
            <person name="Kersten P."/>
            <person name="Kohler A."/>
            <person name="Kuees U."/>
            <person name="Kumar T.K.A."/>
            <person name="Kuo A."/>
            <person name="LaButti K."/>
            <person name="Larrondo L.F."/>
            <person name="Lindquist E."/>
            <person name="Ling A."/>
            <person name="Lombard V."/>
            <person name="Lucas S."/>
            <person name="Lundell T."/>
            <person name="Martin R."/>
            <person name="McLaughlin D.J."/>
            <person name="Morgenstern I."/>
            <person name="Morin E."/>
            <person name="Murat C."/>
            <person name="Nagy L.G."/>
            <person name="Nolan M."/>
            <person name="Ohm R.A."/>
            <person name="Patyshakuliyeva A."/>
            <person name="Rokas A."/>
            <person name="Ruiz-Duenas F.J."/>
            <person name="Sabat G."/>
            <person name="Salamov A."/>
            <person name="Samejima M."/>
            <person name="Schmutz J."/>
            <person name="Slot J.C."/>
            <person name="St John F."/>
            <person name="Stenlid J."/>
            <person name="Sun H."/>
            <person name="Sun S."/>
            <person name="Syed K."/>
            <person name="Tsang A."/>
            <person name="Wiebenga A."/>
            <person name="Young D."/>
            <person name="Pisabarro A."/>
            <person name="Eastwood D.C."/>
            <person name="Martin F."/>
            <person name="Cullen D."/>
            <person name="Grigoriev I.V."/>
            <person name="Hibbett D.S."/>
        </authorList>
    </citation>
    <scope>NUCLEOTIDE SEQUENCE [LARGE SCALE GENOMIC DNA]</scope>
    <source>
        <strain evidence="8 9">LYAD-421 SS1</strain>
    </source>
</reference>
<evidence type="ECO:0000256" key="3">
    <source>
        <dbReference type="ARBA" id="ARBA00022771"/>
    </source>
</evidence>